<dbReference type="InterPro" id="IPR036953">
    <property type="entry name" value="GreA/GreB_C_sf"/>
</dbReference>
<reference evidence="5" key="4">
    <citation type="journal article" date="2019" name="Int. J. Syst. Evol. Microbiol.">
        <title>The Global Catalogue of Microorganisms (GCM) 10K type strain sequencing project: providing services to taxonomists for standard genome sequencing and annotation.</title>
        <authorList>
            <consortium name="The Broad Institute Genomics Platform"/>
            <consortium name="The Broad Institute Genome Sequencing Center for Infectious Disease"/>
            <person name="Wu L."/>
            <person name="Ma J."/>
        </authorList>
    </citation>
    <scope>NUCLEOTIDE SEQUENCE [LARGE SCALE GENOMIC DNA]</scope>
    <source>
        <strain evidence="5">CCM 8778</strain>
    </source>
</reference>
<reference evidence="2" key="1">
    <citation type="journal article" date="2014" name="Int. J. Syst. Evol. Microbiol.">
        <title>Complete genome of a new Firmicutes species belonging to the dominant human colonic microbiota ('Ruminococcus bicirculans') reveals two chromosomes and a selective capacity to utilize plant glucans.</title>
        <authorList>
            <consortium name="NISC Comparative Sequencing Program"/>
            <person name="Wegmann U."/>
            <person name="Louis P."/>
            <person name="Goesmann A."/>
            <person name="Henrissat B."/>
            <person name="Duncan S.H."/>
            <person name="Flint H.J."/>
        </authorList>
    </citation>
    <scope>NUCLEOTIDE SEQUENCE</scope>
    <source>
        <strain evidence="2">CCM 8778</strain>
    </source>
</reference>
<dbReference type="EMBL" id="PIYS01000032">
    <property type="protein sequence ID" value="PKF69921.1"/>
    <property type="molecule type" value="Genomic_DNA"/>
</dbReference>
<evidence type="ECO:0000313" key="3">
    <source>
        <dbReference type="EMBL" id="PKF69921.1"/>
    </source>
</evidence>
<dbReference type="Pfam" id="PF01272">
    <property type="entry name" value="GreA_GreB"/>
    <property type="match status" value="1"/>
</dbReference>
<evidence type="ECO:0000313" key="2">
    <source>
        <dbReference type="EMBL" id="GGH93741.1"/>
    </source>
</evidence>
<name>A0A2I0CLC4_9PSED</name>
<keyword evidence="5" id="KW-1185">Reference proteome</keyword>
<keyword evidence="3" id="KW-0648">Protein biosynthesis</keyword>
<dbReference type="Proteomes" id="UP000655550">
    <property type="component" value="Unassembled WGS sequence"/>
</dbReference>
<evidence type="ECO:0000313" key="5">
    <source>
        <dbReference type="Proteomes" id="UP000655550"/>
    </source>
</evidence>
<sequence length="161" mass="18238">MFDKTLLLQQLHEHLQDDLQLAERALQASHEAATHEQSKAENKYDTRGLEAAYLANGQQQRCLEIRQALQQLHNLQLRPVDQQGRVQLTSLVALQDAQEQCQWLWLLPMAAGTRLQQNALRVQVISPQAPLGQALLGLQEGDEVSLQREGTPRYWQVVAVC</sequence>
<dbReference type="Proteomes" id="UP000242861">
    <property type="component" value="Unassembled WGS sequence"/>
</dbReference>
<keyword evidence="3" id="KW-0251">Elongation factor</keyword>
<evidence type="ECO:0000259" key="1">
    <source>
        <dbReference type="Pfam" id="PF01272"/>
    </source>
</evidence>
<reference evidence="2" key="5">
    <citation type="submission" date="2024-05" db="EMBL/GenBank/DDBJ databases">
        <authorList>
            <person name="Sun Q."/>
            <person name="Sedlacek I."/>
        </authorList>
    </citation>
    <scope>NUCLEOTIDE SEQUENCE</scope>
    <source>
        <strain evidence="2">CCM 8778</strain>
    </source>
</reference>
<dbReference type="GO" id="GO:0070063">
    <property type="term" value="F:RNA polymerase binding"/>
    <property type="evidence" value="ECO:0007669"/>
    <property type="project" value="InterPro"/>
</dbReference>
<dbReference type="GO" id="GO:0003746">
    <property type="term" value="F:translation elongation factor activity"/>
    <property type="evidence" value="ECO:0007669"/>
    <property type="project" value="UniProtKB-KW"/>
</dbReference>
<dbReference type="GO" id="GO:0003677">
    <property type="term" value="F:DNA binding"/>
    <property type="evidence" value="ECO:0007669"/>
    <property type="project" value="InterPro"/>
</dbReference>
<dbReference type="Gene3D" id="3.10.50.30">
    <property type="entry name" value="Transcription elongation factor, GreA/GreB, C-terminal domain"/>
    <property type="match status" value="1"/>
</dbReference>
<dbReference type="AlphaFoldDB" id="A0A2I0CLC4"/>
<organism evidence="3 4">
    <name type="scientific">Pseudomonas fluvialis</name>
    <dbReference type="NCBI Taxonomy" id="1793966"/>
    <lineage>
        <taxon>Bacteria</taxon>
        <taxon>Pseudomonadati</taxon>
        <taxon>Pseudomonadota</taxon>
        <taxon>Gammaproteobacteria</taxon>
        <taxon>Pseudomonadales</taxon>
        <taxon>Pseudomonadaceae</taxon>
        <taxon>Pseudomonas</taxon>
    </lineage>
</organism>
<dbReference type="InterPro" id="IPR001437">
    <property type="entry name" value="Tscrpt_elong_fac_GreA/B_C"/>
</dbReference>
<evidence type="ECO:0000313" key="4">
    <source>
        <dbReference type="Proteomes" id="UP000242861"/>
    </source>
</evidence>
<dbReference type="RefSeq" id="WP_093984705.1">
    <property type="nucleotide sequence ID" value="NZ_BMDE01000005.1"/>
</dbReference>
<dbReference type="InterPro" id="IPR023459">
    <property type="entry name" value="Tscrpt_elong_fac_GreA/B_fam"/>
</dbReference>
<protein>
    <submittedName>
        <fullName evidence="3">Transcription elongation factor GreAB</fullName>
    </submittedName>
</protein>
<reference evidence="4" key="3">
    <citation type="submission" date="2017-12" db="EMBL/GenBank/DDBJ databases">
        <authorList>
            <person name="Yu X.-Y."/>
        </authorList>
    </citation>
    <scope>NUCLEOTIDE SEQUENCE [LARGE SCALE GENOMIC DNA]</scope>
    <source>
        <strain evidence="4">ZYSR67-Z</strain>
    </source>
</reference>
<dbReference type="GO" id="GO:0032784">
    <property type="term" value="P:regulation of DNA-templated transcription elongation"/>
    <property type="evidence" value="ECO:0007669"/>
    <property type="project" value="InterPro"/>
</dbReference>
<proteinExistence type="predicted"/>
<comment type="caution">
    <text evidence="3">The sequence shown here is derived from an EMBL/GenBank/DDBJ whole genome shotgun (WGS) entry which is preliminary data.</text>
</comment>
<dbReference type="PIRSF" id="PIRSF006092">
    <property type="entry name" value="GreA_GreB"/>
    <property type="match status" value="1"/>
</dbReference>
<reference evidence="3" key="2">
    <citation type="submission" date="2017-12" db="EMBL/GenBank/DDBJ databases">
        <authorList>
            <person name="Hurst M.R.H."/>
        </authorList>
    </citation>
    <scope>NUCLEOTIDE SEQUENCE [LARGE SCALE GENOMIC DNA]</scope>
    <source>
        <strain evidence="3">ZYSR67-Z</strain>
    </source>
</reference>
<dbReference type="EMBL" id="BMDE01000005">
    <property type="protein sequence ID" value="GGH93741.1"/>
    <property type="molecule type" value="Genomic_DNA"/>
</dbReference>
<gene>
    <name evidence="3" type="ORF">CW360_15530</name>
    <name evidence="2" type="ORF">GCM10007363_19060</name>
</gene>
<accession>A0A2I0CLC4</accession>
<feature type="domain" description="Transcription elongation factor GreA/GreB C-terminal" evidence="1">
    <location>
        <begin position="84"/>
        <end position="160"/>
    </location>
</feature>
<dbReference type="SUPFAM" id="SSF54534">
    <property type="entry name" value="FKBP-like"/>
    <property type="match status" value="1"/>
</dbReference>